<sequence length="187" mass="22804">MKLVRSIEEYRKSDKALNKGYILNITPKEILKILDDLKLYEDDYKDEIYDQYDLTEQQIQKLKPFLKENLNEDFNIYLYQLTCHNEQLVEKKTIKYFAEFISLNEFDKETGDIQNHYELTVPPNKIFPYIEDIILDDDDTLEDYELYELTEIQIQKLKPFVKNNFLNENINKFKYYLQHVRKPIYED</sequence>
<proteinExistence type="predicted"/>
<dbReference type="Pfam" id="PF24731">
    <property type="entry name" value="DUF7683"/>
    <property type="match status" value="1"/>
</dbReference>
<dbReference type="OrthoDB" id="1274472at2"/>
<name>A0A3M7TE22_9FLAO</name>
<reference evidence="2 3" key="1">
    <citation type="submission" date="2018-08" db="EMBL/GenBank/DDBJ databases">
        <title>Chryseobacterium nematophagum: a novel matrix digesting pathogen of nematodes.</title>
        <authorList>
            <person name="Page A."/>
            <person name="Roberts M."/>
            <person name="Felix M.-A."/>
            <person name="Weir W."/>
        </authorList>
    </citation>
    <scope>NUCLEOTIDE SEQUENCE [LARGE SCALE GENOMIC DNA]</scope>
    <source>
        <strain evidence="2 3">JUb129</strain>
    </source>
</reference>
<gene>
    <name evidence="2" type="ORF">D1631_07380</name>
</gene>
<evidence type="ECO:0000259" key="1">
    <source>
        <dbReference type="Pfam" id="PF24731"/>
    </source>
</evidence>
<accession>A0A3M7TE22</accession>
<dbReference type="Proteomes" id="UP000278775">
    <property type="component" value="Unassembled WGS sequence"/>
</dbReference>
<comment type="caution">
    <text evidence="2">The sequence shown here is derived from an EMBL/GenBank/DDBJ whole genome shotgun (WGS) entry which is preliminary data.</text>
</comment>
<organism evidence="2 3">
    <name type="scientific">Chryseobacterium nematophagum</name>
    <dbReference type="NCBI Taxonomy" id="2305228"/>
    <lineage>
        <taxon>Bacteria</taxon>
        <taxon>Pseudomonadati</taxon>
        <taxon>Bacteroidota</taxon>
        <taxon>Flavobacteriia</taxon>
        <taxon>Flavobacteriales</taxon>
        <taxon>Weeksellaceae</taxon>
        <taxon>Chryseobacterium group</taxon>
        <taxon>Chryseobacterium</taxon>
    </lineage>
</organism>
<evidence type="ECO:0000313" key="3">
    <source>
        <dbReference type="Proteomes" id="UP000278775"/>
    </source>
</evidence>
<protein>
    <recommendedName>
        <fullName evidence="1">DUF7683 domain-containing protein</fullName>
    </recommendedName>
</protein>
<dbReference type="AlphaFoldDB" id="A0A3M7TE22"/>
<feature type="domain" description="DUF7683" evidence="1">
    <location>
        <begin position="5"/>
        <end position="82"/>
    </location>
</feature>
<dbReference type="InterPro" id="IPR056100">
    <property type="entry name" value="DUF7683"/>
</dbReference>
<dbReference type="RefSeq" id="WP_122635886.1">
    <property type="nucleotide sequence ID" value="NZ_QWIU01000002.1"/>
</dbReference>
<evidence type="ECO:0000313" key="2">
    <source>
        <dbReference type="EMBL" id="RNA61765.1"/>
    </source>
</evidence>
<dbReference type="EMBL" id="QWIU01000002">
    <property type="protein sequence ID" value="RNA61765.1"/>
    <property type="molecule type" value="Genomic_DNA"/>
</dbReference>